<protein>
    <submittedName>
        <fullName evidence="4">CBS domain protein</fullName>
    </submittedName>
</protein>
<dbReference type="RefSeq" id="WP_066801557.1">
    <property type="nucleotide sequence ID" value="NZ_CAUVXY020000004.1"/>
</dbReference>
<name>A0A126QKV7_9BACT</name>
<reference evidence="3 5" key="1">
    <citation type="journal article" date="2016" name="Front. Microbiol.">
        <title>Genome Sequence of the Piezophilic, Mesophilic Sulfate-Reducing Bacterium Desulfovibrio indicus J2T.</title>
        <authorList>
            <person name="Cao J."/>
            <person name="Maignien L."/>
            <person name="Shao Z."/>
            <person name="Alain K."/>
            <person name="Jebbar M."/>
        </authorList>
    </citation>
    <scope>NUCLEOTIDE SEQUENCE [LARGE SCALE GENOMIC DNA]</scope>
    <source>
        <strain evidence="3 5">J2</strain>
    </source>
</reference>
<feature type="domain" description="CBS" evidence="2">
    <location>
        <begin position="104"/>
        <end position="160"/>
    </location>
</feature>
<dbReference type="SMART" id="SM00116">
    <property type="entry name" value="CBS"/>
    <property type="match status" value="2"/>
</dbReference>
<dbReference type="EMBL" id="CP014206">
    <property type="protein sequence ID" value="AMK10680.1"/>
    <property type="molecule type" value="Genomic_DNA"/>
</dbReference>
<dbReference type="KEGG" id="dej:AWY79_05925"/>
<dbReference type="Proteomes" id="UP000055611">
    <property type="component" value="Chromosome"/>
</dbReference>
<reference evidence="4 6" key="2">
    <citation type="submission" date="2019-03" db="EMBL/GenBank/DDBJ databases">
        <title>Genomic Encyclopedia of Type Strains, Phase IV (KMG-IV): sequencing the most valuable type-strain genomes for metagenomic binning, comparative biology and taxonomic classification.</title>
        <authorList>
            <person name="Goeker M."/>
        </authorList>
    </citation>
    <scope>NUCLEOTIDE SEQUENCE [LARGE SCALE GENOMIC DNA]</scope>
    <source>
        <strain evidence="4 6">DSM 101483</strain>
    </source>
</reference>
<proteinExistence type="predicted"/>
<dbReference type="InterPro" id="IPR046342">
    <property type="entry name" value="CBS_dom_sf"/>
</dbReference>
<dbReference type="InterPro" id="IPR000644">
    <property type="entry name" value="CBS_dom"/>
</dbReference>
<dbReference type="Proteomes" id="UP000295506">
    <property type="component" value="Unassembled WGS sequence"/>
</dbReference>
<dbReference type="AlphaFoldDB" id="A0A126QKV7"/>
<evidence type="ECO:0000256" key="1">
    <source>
        <dbReference type="PROSITE-ProRule" id="PRU00703"/>
    </source>
</evidence>
<keyword evidence="1" id="KW-0129">CBS domain</keyword>
<keyword evidence="5" id="KW-1185">Reference proteome</keyword>
<dbReference type="SUPFAM" id="SSF54631">
    <property type="entry name" value="CBS-domain pair"/>
    <property type="match status" value="1"/>
</dbReference>
<evidence type="ECO:0000313" key="6">
    <source>
        <dbReference type="Proteomes" id="UP000295506"/>
    </source>
</evidence>
<feature type="domain" description="CBS" evidence="2">
    <location>
        <begin position="10"/>
        <end position="74"/>
    </location>
</feature>
<gene>
    <name evidence="3" type="ORF">AWY79_05925</name>
    <name evidence="4" type="ORF">EDC59_10155</name>
</gene>
<dbReference type="OrthoDB" id="5453458at2"/>
<dbReference type="PROSITE" id="PS51371">
    <property type="entry name" value="CBS"/>
    <property type="match status" value="2"/>
</dbReference>
<evidence type="ECO:0000313" key="4">
    <source>
        <dbReference type="EMBL" id="TDT91658.1"/>
    </source>
</evidence>
<dbReference type="Gene3D" id="3.10.580.10">
    <property type="entry name" value="CBS-domain"/>
    <property type="match status" value="1"/>
</dbReference>
<accession>A0A126QKV7</accession>
<evidence type="ECO:0000313" key="5">
    <source>
        <dbReference type="Proteomes" id="UP000055611"/>
    </source>
</evidence>
<sequence length="162" mass="18740">MMLRKRAWDMMRDEFPTVRDDASLAETIRVMREAMVDAPDSQVVVVKTKGGKLKGTINLWQLFKAVKQSVLKDENLKADGEVDWDQQFANACLICTQLRLDEYLITNPPLLKPNDPILVVLDVFLKSRRDWALVMEADKVMGVVYVTDVYREMTRDMVQIFK</sequence>
<organism evidence="4 6">
    <name type="scientific">Pseudodesulfovibrio indicus</name>
    <dbReference type="NCBI Taxonomy" id="1716143"/>
    <lineage>
        <taxon>Bacteria</taxon>
        <taxon>Pseudomonadati</taxon>
        <taxon>Thermodesulfobacteriota</taxon>
        <taxon>Desulfovibrionia</taxon>
        <taxon>Desulfovibrionales</taxon>
        <taxon>Desulfovibrionaceae</taxon>
    </lineage>
</organism>
<dbReference type="Pfam" id="PF00571">
    <property type="entry name" value="CBS"/>
    <property type="match status" value="2"/>
</dbReference>
<evidence type="ECO:0000313" key="3">
    <source>
        <dbReference type="EMBL" id="AMK10680.1"/>
    </source>
</evidence>
<evidence type="ECO:0000259" key="2">
    <source>
        <dbReference type="PROSITE" id="PS51371"/>
    </source>
</evidence>
<dbReference type="EMBL" id="SOBK01000001">
    <property type="protein sequence ID" value="TDT91658.1"/>
    <property type="molecule type" value="Genomic_DNA"/>
</dbReference>